<dbReference type="InterPro" id="IPR000522">
    <property type="entry name" value="ABC_transptr_permease_BtuC"/>
</dbReference>
<feature type="transmembrane region" description="Helical" evidence="8">
    <location>
        <begin position="130"/>
        <end position="148"/>
    </location>
</feature>
<evidence type="ECO:0000256" key="6">
    <source>
        <dbReference type="ARBA" id="ARBA00022989"/>
    </source>
</evidence>
<gene>
    <name evidence="9" type="primary">fhuB</name>
    <name evidence="9" type="ORF">WG219_00780</name>
</gene>
<keyword evidence="4" id="KW-1003">Cell membrane</keyword>
<organism evidence="9 10">
    <name type="scientific">Ectopseudomonas mendocina</name>
    <name type="common">Pseudomonas mendocina</name>
    <dbReference type="NCBI Taxonomy" id="300"/>
    <lineage>
        <taxon>Bacteria</taxon>
        <taxon>Pseudomonadati</taxon>
        <taxon>Pseudomonadota</taxon>
        <taxon>Gammaproteobacteria</taxon>
        <taxon>Pseudomonadales</taxon>
        <taxon>Pseudomonadaceae</taxon>
        <taxon>Ectopseudomonas</taxon>
    </lineage>
</organism>
<feature type="transmembrane region" description="Helical" evidence="8">
    <location>
        <begin position="101"/>
        <end position="124"/>
    </location>
</feature>
<feature type="transmembrane region" description="Helical" evidence="8">
    <location>
        <begin position="648"/>
        <end position="667"/>
    </location>
</feature>
<evidence type="ECO:0000313" key="9">
    <source>
        <dbReference type="EMBL" id="WXL26060.1"/>
    </source>
</evidence>
<evidence type="ECO:0000256" key="1">
    <source>
        <dbReference type="ARBA" id="ARBA00004651"/>
    </source>
</evidence>
<feature type="transmembrane region" description="Helical" evidence="8">
    <location>
        <begin position="432"/>
        <end position="450"/>
    </location>
</feature>
<dbReference type="PANTHER" id="PTHR30472">
    <property type="entry name" value="FERRIC ENTEROBACTIN TRANSPORT SYSTEM PERMEASE PROTEIN"/>
    <property type="match status" value="1"/>
</dbReference>
<feature type="transmembrane region" description="Helical" evidence="8">
    <location>
        <begin position="64"/>
        <end position="89"/>
    </location>
</feature>
<accession>A0ABZ2RKD2</accession>
<evidence type="ECO:0000256" key="2">
    <source>
        <dbReference type="ARBA" id="ARBA00007935"/>
    </source>
</evidence>
<evidence type="ECO:0000256" key="8">
    <source>
        <dbReference type="SAM" id="Phobius"/>
    </source>
</evidence>
<feature type="transmembrane region" description="Helical" evidence="8">
    <location>
        <begin position="533"/>
        <end position="555"/>
    </location>
</feature>
<feature type="transmembrane region" description="Helical" evidence="8">
    <location>
        <begin position="316"/>
        <end position="334"/>
    </location>
</feature>
<comment type="similarity">
    <text evidence="2">Belongs to the binding-protein-dependent transport system permease family. FecCD subfamily.</text>
</comment>
<keyword evidence="10" id="KW-1185">Reference proteome</keyword>
<evidence type="ECO:0000256" key="7">
    <source>
        <dbReference type="ARBA" id="ARBA00023136"/>
    </source>
</evidence>
<dbReference type="SUPFAM" id="SSF81345">
    <property type="entry name" value="ABC transporter involved in vitamin B12 uptake, BtuC"/>
    <property type="match status" value="2"/>
</dbReference>
<feature type="transmembrane region" description="Helical" evidence="8">
    <location>
        <begin position="205"/>
        <end position="226"/>
    </location>
</feature>
<evidence type="ECO:0000256" key="4">
    <source>
        <dbReference type="ARBA" id="ARBA00022475"/>
    </source>
</evidence>
<keyword evidence="6 8" id="KW-1133">Transmembrane helix</keyword>
<feature type="transmembrane region" description="Helical" evidence="8">
    <location>
        <begin position="261"/>
        <end position="280"/>
    </location>
</feature>
<dbReference type="PANTHER" id="PTHR30472:SF37">
    <property type="entry name" value="FE(3+) DICITRATE TRANSPORT SYSTEM PERMEASE PROTEIN FECD-RELATED"/>
    <property type="match status" value="1"/>
</dbReference>
<dbReference type="Pfam" id="PF01032">
    <property type="entry name" value="FecCD"/>
    <property type="match status" value="2"/>
</dbReference>
<feature type="transmembrane region" description="Helical" evidence="8">
    <location>
        <begin position="238"/>
        <end position="255"/>
    </location>
</feature>
<dbReference type="CDD" id="cd06550">
    <property type="entry name" value="TM_ABC_iron-siderophores_like"/>
    <property type="match status" value="2"/>
</dbReference>
<keyword evidence="5 8" id="KW-0812">Transmembrane</keyword>
<keyword evidence="3" id="KW-0813">Transport</keyword>
<feature type="transmembrane region" description="Helical" evidence="8">
    <location>
        <begin position="402"/>
        <end position="420"/>
    </location>
</feature>
<dbReference type="Gene3D" id="1.10.3470.10">
    <property type="entry name" value="ABC transporter involved in vitamin B12 uptake, BtuC"/>
    <property type="match status" value="2"/>
</dbReference>
<dbReference type="NCBIfam" id="NF007866">
    <property type="entry name" value="PRK10577.1-2"/>
    <property type="match status" value="1"/>
</dbReference>
<keyword evidence="7 8" id="KW-0472">Membrane</keyword>
<feature type="transmembrane region" description="Helical" evidence="8">
    <location>
        <begin position="292"/>
        <end position="310"/>
    </location>
</feature>
<name>A0ABZ2RKD2_ECTME</name>
<dbReference type="EMBL" id="CP148074">
    <property type="protein sequence ID" value="WXL26060.1"/>
    <property type="molecule type" value="Genomic_DNA"/>
</dbReference>
<dbReference type="InterPro" id="IPR037294">
    <property type="entry name" value="ABC_BtuC-like"/>
</dbReference>
<feature type="transmembrane region" description="Helical" evidence="8">
    <location>
        <begin position="484"/>
        <end position="507"/>
    </location>
</feature>
<sequence>MSAQPTSFKLVPSQQALWHRYGLTLLLGIALMLLHINLGTQLPLAQQWQLLFAPDTSDFSALHYHLAVLPRTAVALLIGAALGLAGSLLQQMTQNRLVSPMTIGASSGAWLSLLVVGSMAPQFAAEHGEWAALGGALGAIVLVLLIVGRSGLSGLPLVLAGMALNLLLGAIAGAIMLIFHEQSRGLFVWGAGDLTQIDWSWVQWLWPRLLIGLLALLLAPRALTLLQLGSQAAQGRGMNLLPVLLVLFLLAVWLSSVAITAVGMIGFIGLIAPNLARWLGARSSRDELCYSLLLGMLLLLGSDALAIALNSGLFELVPTGATTALIGAPALLWLSRRQLAAKDQGALQLPAGAVRVSPHTVLLIAVAGLLLSVAGLCLSRTLQGWELAWPAEPMWSLRWPRVLAAASAGCGLAVSGLLLQRLLRNPLASPDLLGLTAGASLAVLTLLVVFGSSLFWLFAPLAAFAGSLTVLAVLLLLGRRHQYAPAVMVLIGVALSALLTTALQFVLSKGSSDALALLGWLSGSTYRISGTQALWLLSGVIALSALTLFVHRAITLISIDGGIALSRGLNLKRTRLLLLLLASLLCAWVTSLLGPTAFVGLLAPHMAAMLGARKVKPQLWLAMALGGLLMVLADWLGRNLIFPLQVPVGLVASVVCGLYFVILLIRARRA</sequence>
<comment type="subcellular location">
    <subcellularLocation>
        <location evidence="1">Cell membrane</location>
        <topology evidence="1">Multi-pass membrane protein</topology>
    </subcellularLocation>
</comment>
<evidence type="ECO:0000256" key="5">
    <source>
        <dbReference type="ARBA" id="ARBA00022692"/>
    </source>
</evidence>
<evidence type="ECO:0000256" key="3">
    <source>
        <dbReference type="ARBA" id="ARBA00022448"/>
    </source>
</evidence>
<proteinExistence type="inferred from homology"/>
<dbReference type="Proteomes" id="UP001476583">
    <property type="component" value="Chromosome"/>
</dbReference>
<feature type="transmembrane region" description="Helical" evidence="8">
    <location>
        <begin position="155"/>
        <end position="179"/>
    </location>
</feature>
<feature type="transmembrane region" description="Helical" evidence="8">
    <location>
        <begin position="21"/>
        <end position="44"/>
    </location>
</feature>
<protein>
    <submittedName>
        <fullName evidence="9">Fe(3+)-hydroxamate ABC transporter permease FhuB</fullName>
    </submittedName>
</protein>
<feature type="transmembrane region" description="Helical" evidence="8">
    <location>
        <begin position="361"/>
        <end position="382"/>
    </location>
</feature>
<feature type="transmembrane region" description="Helical" evidence="8">
    <location>
        <begin position="456"/>
        <end position="477"/>
    </location>
</feature>
<reference evidence="9 10" key="1">
    <citation type="submission" date="2024-03" db="EMBL/GenBank/DDBJ databases">
        <title>Complete genome of BD2.</title>
        <authorList>
            <person name="Cao G."/>
        </authorList>
    </citation>
    <scope>NUCLEOTIDE SEQUENCE [LARGE SCALE GENOMIC DNA]</scope>
    <source>
        <strain evidence="9 10">BD2</strain>
    </source>
</reference>
<feature type="transmembrane region" description="Helical" evidence="8">
    <location>
        <begin position="576"/>
        <end position="598"/>
    </location>
</feature>
<evidence type="ECO:0000313" key="10">
    <source>
        <dbReference type="Proteomes" id="UP001476583"/>
    </source>
</evidence>